<dbReference type="Proteomes" id="UP000300879">
    <property type="component" value="Chromosome"/>
</dbReference>
<dbReference type="Gene3D" id="1.10.260.40">
    <property type="entry name" value="lambda repressor-like DNA-binding domains"/>
    <property type="match status" value="1"/>
</dbReference>
<evidence type="ECO:0000313" key="3">
    <source>
        <dbReference type="Proteomes" id="UP000300879"/>
    </source>
</evidence>
<dbReference type="InterPro" id="IPR010982">
    <property type="entry name" value="Lambda_DNA-bd_dom_sf"/>
</dbReference>
<reference evidence="2 3" key="1">
    <citation type="submission" date="2019-05" db="EMBL/GenBank/DDBJ databases">
        <authorList>
            <person name="Chen C."/>
        </authorList>
    </citation>
    <scope>NUCLEOTIDE SEQUENCE [LARGE SCALE GENOMIC DNA]</scope>
    <source>
        <strain evidence="2 3">HB172198</strain>
    </source>
</reference>
<dbReference type="GO" id="GO:0003677">
    <property type="term" value="F:DNA binding"/>
    <property type="evidence" value="ECO:0007669"/>
    <property type="project" value="InterPro"/>
</dbReference>
<feature type="domain" description="HTH cro/C1-type" evidence="1">
    <location>
        <begin position="10"/>
        <end position="69"/>
    </location>
</feature>
<dbReference type="SUPFAM" id="SSF47413">
    <property type="entry name" value="lambda repressor-like DNA-binding domains"/>
    <property type="match status" value="1"/>
</dbReference>
<dbReference type="Pfam" id="PF13443">
    <property type="entry name" value="HTH_26"/>
    <property type="match status" value="1"/>
</dbReference>
<organism evidence="2 3">
    <name type="scientific">Paenibacillus algicola</name>
    <dbReference type="NCBI Taxonomy" id="2565926"/>
    <lineage>
        <taxon>Bacteria</taxon>
        <taxon>Bacillati</taxon>
        <taxon>Bacillota</taxon>
        <taxon>Bacilli</taxon>
        <taxon>Bacillales</taxon>
        <taxon>Paenibacillaceae</taxon>
        <taxon>Paenibacillus</taxon>
    </lineage>
</organism>
<dbReference type="KEGG" id="palo:E6C60_0302"/>
<name>A0A4P8XF62_9BACL</name>
<keyword evidence="3" id="KW-1185">Reference proteome</keyword>
<evidence type="ECO:0000259" key="1">
    <source>
        <dbReference type="Pfam" id="PF13443"/>
    </source>
</evidence>
<dbReference type="EMBL" id="CP040396">
    <property type="protein sequence ID" value="QCT01027.1"/>
    <property type="molecule type" value="Genomic_DNA"/>
</dbReference>
<accession>A0A4P8XF62</accession>
<sequence length="80" mass="9124">MKFELGRCLLHERLRESGKSVSWLAKDLHMKPERVHDYIDNKRVMPLKAAIAIADSIGCNVTDLYEVTPSPQKATDIEQD</sequence>
<evidence type="ECO:0000313" key="2">
    <source>
        <dbReference type="EMBL" id="QCT01027.1"/>
    </source>
</evidence>
<dbReference type="RefSeq" id="WP_175415138.1">
    <property type="nucleotide sequence ID" value="NZ_CP040396.1"/>
</dbReference>
<proteinExistence type="predicted"/>
<protein>
    <submittedName>
        <fullName evidence="2">Helix-turn-helix domain protein</fullName>
    </submittedName>
</protein>
<dbReference type="AlphaFoldDB" id="A0A4P8XF62"/>
<dbReference type="InterPro" id="IPR001387">
    <property type="entry name" value="Cro/C1-type_HTH"/>
</dbReference>
<gene>
    <name evidence="2" type="ORF">E6C60_0302</name>
</gene>